<feature type="domain" description="Transposase DDE" evidence="2">
    <location>
        <begin position="281"/>
        <end position="400"/>
    </location>
</feature>
<evidence type="ECO:0000259" key="1">
    <source>
        <dbReference type="Pfam" id="PF05598"/>
    </source>
</evidence>
<dbReference type="NCBIfam" id="NF033551">
    <property type="entry name" value="transpos_IS1182"/>
    <property type="match status" value="1"/>
</dbReference>
<reference evidence="3 4" key="1">
    <citation type="submission" date="2023-04" db="EMBL/GenBank/DDBJ databases">
        <title>Antarctic isolates genomes.</title>
        <authorList>
            <person name="Dimov S.G."/>
        </authorList>
    </citation>
    <scope>NUCLEOTIDE SEQUENCE [LARGE SCALE GENOMIC DNA]</scope>
    <source>
        <strain evidence="3 4">AL19</strain>
    </source>
</reference>
<evidence type="ECO:0000259" key="2">
    <source>
        <dbReference type="Pfam" id="PF13751"/>
    </source>
</evidence>
<proteinExistence type="predicted"/>
<name>A0ABT6R6B3_9BACL</name>
<dbReference type="PANTHER" id="PTHR33408:SF2">
    <property type="entry name" value="TRANSPOSASE DDE DOMAIN-CONTAINING PROTEIN"/>
    <property type="match status" value="1"/>
</dbReference>
<evidence type="ECO:0000313" key="3">
    <source>
        <dbReference type="EMBL" id="MDI3236497.1"/>
    </source>
</evidence>
<dbReference type="PANTHER" id="PTHR33408">
    <property type="entry name" value="TRANSPOSASE"/>
    <property type="match status" value="1"/>
</dbReference>
<feature type="domain" description="Transposase InsH N-terminal" evidence="1">
    <location>
        <begin position="1"/>
        <end position="69"/>
    </location>
</feature>
<dbReference type="EMBL" id="JASBQV010000051">
    <property type="protein sequence ID" value="MDI3236497.1"/>
    <property type="molecule type" value="Genomic_DNA"/>
</dbReference>
<protein>
    <submittedName>
        <fullName evidence="3">IS1182 family transposase</fullName>
    </submittedName>
</protein>
<evidence type="ECO:0000313" key="4">
    <source>
        <dbReference type="Proteomes" id="UP001243286"/>
    </source>
</evidence>
<organism evidence="3 4">
    <name type="scientific">Exiguobacterium antarcticum</name>
    <dbReference type="NCBI Taxonomy" id="132920"/>
    <lineage>
        <taxon>Bacteria</taxon>
        <taxon>Bacillati</taxon>
        <taxon>Bacillota</taxon>
        <taxon>Bacilli</taxon>
        <taxon>Bacillales</taxon>
        <taxon>Bacillales Family XII. Incertae Sedis</taxon>
        <taxon>Exiguobacterium</taxon>
    </lineage>
</organism>
<dbReference type="Pfam" id="PF05598">
    <property type="entry name" value="DUF772"/>
    <property type="match status" value="1"/>
</dbReference>
<feature type="non-terminal residue" evidence="3">
    <location>
        <position position="437"/>
    </location>
</feature>
<gene>
    <name evidence="3" type="ORF">QK289_15905</name>
</gene>
<dbReference type="InterPro" id="IPR025668">
    <property type="entry name" value="Tnp_DDE_dom"/>
</dbReference>
<dbReference type="Proteomes" id="UP001243286">
    <property type="component" value="Unassembled WGS sequence"/>
</dbReference>
<dbReference type="Pfam" id="PF13751">
    <property type="entry name" value="DDE_Tnp_1_6"/>
    <property type="match status" value="1"/>
</dbReference>
<dbReference type="InterPro" id="IPR047629">
    <property type="entry name" value="IS1182_transpos"/>
</dbReference>
<comment type="caution">
    <text evidence="3">The sequence shown here is derived from an EMBL/GenBank/DDBJ whole genome shotgun (WGS) entry which is preliminary data.</text>
</comment>
<keyword evidence="4" id="KW-1185">Reference proteome</keyword>
<feature type="non-terminal residue" evidence="3">
    <location>
        <position position="1"/>
    </location>
</feature>
<accession>A0ABT6R6B3</accession>
<sequence length="437" mass="51281">VEKLYCENNGRPSIDPVLLIKMALLQYLFGIPSMRRTIKEIETNVAYRWFLGIGLDEKVPHFSTFGKNYVRRFQDTDVFETIFCRILSQGVEAGFVDPSVLFMDSTHIKANANKRKFKKKKIVRRAIQQYKEELDLEVNEDRVLHGKKPFAPKESRLETREIKESTTDPESGYYVKGERERLFAYSCHTACDRNGFVLGLILTPGNVHDSKMLEPLLESVTHHFNQPFAVVADSAYKTVQLAHHLLQRNILPVFPYTRPRGVKGMFKTKDFYYDEYYDCYLCPDNQVLRYRTTNREGHREYVSDPTICASCSFLSQCTKSQENKKMILRHIWQEAMDEVEHLRHTSVNRALYRKRQETIERVFADAKEKHGMRWARYRGLKKTTLQAMLTFSALNLKKLANWSWDSGGNPCFQHHFLRLHKTNPHFNVEMRVCLRSE</sequence>
<dbReference type="InterPro" id="IPR008490">
    <property type="entry name" value="Transposase_InsH_N"/>
</dbReference>